<dbReference type="AlphaFoldDB" id="A0A853DIL1"/>
<feature type="compositionally biased region" description="Low complexity" evidence="1">
    <location>
        <begin position="49"/>
        <end position="82"/>
    </location>
</feature>
<dbReference type="Pfam" id="PF26526">
    <property type="entry name" value="DUF8175"/>
    <property type="match status" value="1"/>
</dbReference>
<evidence type="ECO:0000313" key="5">
    <source>
        <dbReference type="Proteomes" id="UP000571817"/>
    </source>
</evidence>
<gene>
    <name evidence="4" type="ORF">HNR15_003555</name>
</gene>
<keyword evidence="2" id="KW-0812">Transmembrane</keyword>
<evidence type="ECO:0000259" key="3">
    <source>
        <dbReference type="Pfam" id="PF26526"/>
    </source>
</evidence>
<sequence>MARDDNNENDDTAGGGIASSPVWWAAGGVIVLVIAGLLWILLSRGGSGSTATPTRTVTASPTVSTTGTGSLSGTSTATSSTASGVGGCNVPGGNGLVPTSAIPATWQTVGAVAVPVSSTAGPKTITGPEGSLRSCYQHSPTGAVIAAMNIALASSSSNGHAVIEQGYTPGPGKTEAEQLPADPSNAAIAGFKTEACTQSSCLVRIAITVQGQNIEGTMPMVWSGGDWKVNGQVTGVAQAVVITSLATYVPMSPSAGGGTS</sequence>
<reference evidence="4 5" key="1">
    <citation type="submission" date="2020-07" db="EMBL/GenBank/DDBJ databases">
        <title>Sequencing the genomes of 1000 actinobacteria strains.</title>
        <authorList>
            <person name="Klenk H.-P."/>
        </authorList>
    </citation>
    <scope>NUCLEOTIDE SEQUENCE [LARGE SCALE GENOMIC DNA]</scope>
    <source>
        <strain evidence="4 5">DSM 29531</strain>
    </source>
</reference>
<feature type="domain" description="DUF8175" evidence="3">
    <location>
        <begin position="75"/>
        <end position="250"/>
    </location>
</feature>
<evidence type="ECO:0000313" key="4">
    <source>
        <dbReference type="EMBL" id="NYJ76537.1"/>
    </source>
</evidence>
<dbReference type="EMBL" id="JACCFW010000003">
    <property type="protein sequence ID" value="NYJ76537.1"/>
    <property type="molecule type" value="Genomic_DNA"/>
</dbReference>
<name>A0A853DIL1_9MICO</name>
<keyword evidence="5" id="KW-1185">Reference proteome</keyword>
<proteinExistence type="predicted"/>
<comment type="caution">
    <text evidence="4">The sequence shown here is derived from an EMBL/GenBank/DDBJ whole genome shotgun (WGS) entry which is preliminary data.</text>
</comment>
<feature type="transmembrane region" description="Helical" evidence="2">
    <location>
        <begin position="22"/>
        <end position="42"/>
    </location>
</feature>
<dbReference type="InterPro" id="IPR058488">
    <property type="entry name" value="DUF8175"/>
</dbReference>
<organism evidence="4 5">
    <name type="scientific">Allobranchiibius huperziae</name>
    <dbReference type="NCBI Taxonomy" id="1874116"/>
    <lineage>
        <taxon>Bacteria</taxon>
        <taxon>Bacillati</taxon>
        <taxon>Actinomycetota</taxon>
        <taxon>Actinomycetes</taxon>
        <taxon>Micrococcales</taxon>
        <taxon>Dermacoccaceae</taxon>
        <taxon>Allobranchiibius</taxon>
    </lineage>
</organism>
<protein>
    <recommendedName>
        <fullName evidence="3">DUF8175 domain-containing protein</fullName>
    </recommendedName>
</protein>
<evidence type="ECO:0000256" key="1">
    <source>
        <dbReference type="SAM" id="MobiDB-lite"/>
    </source>
</evidence>
<dbReference type="Proteomes" id="UP000571817">
    <property type="component" value="Unassembled WGS sequence"/>
</dbReference>
<keyword evidence="2" id="KW-0472">Membrane</keyword>
<evidence type="ECO:0000256" key="2">
    <source>
        <dbReference type="SAM" id="Phobius"/>
    </source>
</evidence>
<keyword evidence="2" id="KW-1133">Transmembrane helix</keyword>
<dbReference type="RefSeq" id="WP_179483928.1">
    <property type="nucleotide sequence ID" value="NZ_JACCFW010000003.1"/>
</dbReference>
<accession>A0A853DIL1</accession>
<feature type="region of interest" description="Disordered" evidence="1">
    <location>
        <begin position="46"/>
        <end position="82"/>
    </location>
</feature>